<gene>
    <name evidence="2" type="ORF">ACFO3D_11830</name>
</gene>
<dbReference type="InterPro" id="IPR025418">
    <property type="entry name" value="YrhC-like"/>
</dbReference>
<dbReference type="RefSeq" id="WP_390296200.1">
    <property type="nucleotide sequence ID" value="NZ_JBHSFU010000006.1"/>
</dbReference>
<name>A0ABV9DJG3_9BACI</name>
<keyword evidence="3" id="KW-1185">Reference proteome</keyword>
<accession>A0ABV9DJG3</accession>
<evidence type="ECO:0000256" key="1">
    <source>
        <dbReference type="SAM" id="Phobius"/>
    </source>
</evidence>
<keyword evidence="1" id="KW-0472">Membrane</keyword>
<dbReference type="Pfam" id="PF14143">
    <property type="entry name" value="YrhC"/>
    <property type="match status" value="1"/>
</dbReference>
<evidence type="ECO:0000313" key="2">
    <source>
        <dbReference type="EMBL" id="MFC4558896.1"/>
    </source>
</evidence>
<keyword evidence="1" id="KW-1133">Transmembrane helix</keyword>
<comment type="caution">
    <text evidence="2">The sequence shown here is derived from an EMBL/GenBank/DDBJ whole genome shotgun (WGS) entry which is preliminary data.</text>
</comment>
<sequence>MGGRTMNLKEQHLELKLKDYRRFVGTLLILASYLYLGSIIYLYVRQSSDGNFLVLMSLGAVLSAGWFLYRSHRLKAKINENERV</sequence>
<organism evidence="2 3">
    <name type="scientific">Virgibacillus kekensis</name>
    <dbReference type="NCBI Taxonomy" id="202261"/>
    <lineage>
        <taxon>Bacteria</taxon>
        <taxon>Bacillati</taxon>
        <taxon>Bacillota</taxon>
        <taxon>Bacilli</taxon>
        <taxon>Bacillales</taxon>
        <taxon>Bacillaceae</taxon>
        <taxon>Virgibacillus</taxon>
    </lineage>
</organism>
<dbReference type="EMBL" id="JBHSFU010000006">
    <property type="protein sequence ID" value="MFC4558896.1"/>
    <property type="molecule type" value="Genomic_DNA"/>
</dbReference>
<keyword evidence="1" id="KW-0812">Transmembrane</keyword>
<proteinExistence type="predicted"/>
<evidence type="ECO:0000313" key="3">
    <source>
        <dbReference type="Proteomes" id="UP001595989"/>
    </source>
</evidence>
<feature type="transmembrane region" description="Helical" evidence="1">
    <location>
        <begin position="20"/>
        <end position="44"/>
    </location>
</feature>
<dbReference type="Proteomes" id="UP001595989">
    <property type="component" value="Unassembled WGS sequence"/>
</dbReference>
<reference evidence="3" key="1">
    <citation type="journal article" date="2019" name="Int. J. Syst. Evol. Microbiol.">
        <title>The Global Catalogue of Microorganisms (GCM) 10K type strain sequencing project: providing services to taxonomists for standard genome sequencing and annotation.</title>
        <authorList>
            <consortium name="The Broad Institute Genomics Platform"/>
            <consortium name="The Broad Institute Genome Sequencing Center for Infectious Disease"/>
            <person name="Wu L."/>
            <person name="Ma J."/>
        </authorList>
    </citation>
    <scope>NUCLEOTIDE SEQUENCE [LARGE SCALE GENOMIC DNA]</scope>
    <source>
        <strain evidence="3">CGMCC 4.7426</strain>
    </source>
</reference>
<protein>
    <submittedName>
        <fullName evidence="2">YrhC family protein</fullName>
    </submittedName>
</protein>
<feature type="transmembrane region" description="Helical" evidence="1">
    <location>
        <begin position="50"/>
        <end position="69"/>
    </location>
</feature>